<dbReference type="InterPro" id="IPR011662">
    <property type="entry name" value="Secretin/TonB_short_N"/>
</dbReference>
<dbReference type="InterPro" id="IPR039426">
    <property type="entry name" value="TonB-dep_rcpt-like"/>
</dbReference>
<keyword evidence="3 10" id="KW-1134">Transmembrane beta strand</keyword>
<dbReference type="Pfam" id="PF13715">
    <property type="entry name" value="CarbopepD_reg_2"/>
    <property type="match status" value="1"/>
</dbReference>
<evidence type="ECO:0000256" key="10">
    <source>
        <dbReference type="PROSITE-ProRule" id="PRU01360"/>
    </source>
</evidence>
<evidence type="ECO:0000256" key="1">
    <source>
        <dbReference type="ARBA" id="ARBA00004571"/>
    </source>
</evidence>
<keyword evidence="5 10" id="KW-0812">Transmembrane</keyword>
<evidence type="ECO:0000256" key="7">
    <source>
        <dbReference type="ARBA" id="ARBA00023077"/>
    </source>
</evidence>
<dbReference type="Gene3D" id="2.170.130.10">
    <property type="entry name" value="TonB-dependent receptor, plug domain"/>
    <property type="match status" value="1"/>
</dbReference>
<dbReference type="InterPro" id="IPR037066">
    <property type="entry name" value="Plug_dom_sf"/>
</dbReference>
<evidence type="ECO:0000256" key="6">
    <source>
        <dbReference type="ARBA" id="ARBA00023004"/>
    </source>
</evidence>
<evidence type="ECO:0000256" key="5">
    <source>
        <dbReference type="ARBA" id="ARBA00022692"/>
    </source>
</evidence>
<dbReference type="SUPFAM" id="SSF49464">
    <property type="entry name" value="Carboxypeptidase regulatory domain-like"/>
    <property type="match status" value="1"/>
</dbReference>
<keyword evidence="15" id="KW-1185">Reference proteome</keyword>
<dbReference type="SUPFAM" id="SSF56935">
    <property type="entry name" value="Porins"/>
    <property type="match status" value="1"/>
</dbReference>
<dbReference type="Gene3D" id="2.40.170.20">
    <property type="entry name" value="TonB-dependent receptor, beta-barrel domain"/>
    <property type="match status" value="1"/>
</dbReference>
<dbReference type="NCBIfam" id="TIGR04057">
    <property type="entry name" value="SusC_RagA_signa"/>
    <property type="match status" value="1"/>
</dbReference>
<dbReference type="Pfam" id="PF07660">
    <property type="entry name" value="STN"/>
    <property type="match status" value="1"/>
</dbReference>
<evidence type="ECO:0000256" key="4">
    <source>
        <dbReference type="ARBA" id="ARBA00022496"/>
    </source>
</evidence>
<feature type="domain" description="Secretin/TonB short N-terminal" evidence="13">
    <location>
        <begin position="48"/>
        <end position="99"/>
    </location>
</feature>
<comment type="caution">
    <text evidence="14">The sequence shown here is derived from an EMBL/GenBank/DDBJ whole genome shotgun (WGS) entry which is preliminary data.</text>
</comment>
<dbReference type="InterPro" id="IPR008969">
    <property type="entry name" value="CarboxyPept-like_regulatory"/>
</dbReference>
<evidence type="ECO:0000256" key="11">
    <source>
        <dbReference type="RuleBase" id="RU003357"/>
    </source>
</evidence>
<keyword evidence="9 10" id="KW-0998">Cell outer membrane</keyword>
<evidence type="ECO:0000256" key="12">
    <source>
        <dbReference type="SAM" id="SignalP"/>
    </source>
</evidence>
<dbReference type="SMART" id="SM00965">
    <property type="entry name" value="STN"/>
    <property type="match status" value="1"/>
</dbReference>
<organism evidence="14 15">
    <name type="scientific">Sphingobacterium haloxyli</name>
    <dbReference type="NCBI Taxonomy" id="2100533"/>
    <lineage>
        <taxon>Bacteria</taxon>
        <taxon>Pseudomonadati</taxon>
        <taxon>Bacteroidota</taxon>
        <taxon>Sphingobacteriia</taxon>
        <taxon>Sphingobacteriales</taxon>
        <taxon>Sphingobacteriaceae</taxon>
        <taxon>Sphingobacterium</taxon>
    </lineage>
</organism>
<dbReference type="Pfam" id="PF07715">
    <property type="entry name" value="Plug"/>
    <property type="match status" value="1"/>
</dbReference>
<proteinExistence type="inferred from homology"/>
<comment type="similarity">
    <text evidence="10 11">Belongs to the TonB-dependent receptor family.</text>
</comment>
<keyword evidence="8 10" id="KW-0472">Membrane</keyword>
<dbReference type="AlphaFoldDB" id="A0A2S9J4K3"/>
<dbReference type="EMBL" id="PVBQ01000006">
    <property type="protein sequence ID" value="PRD47711.1"/>
    <property type="molecule type" value="Genomic_DNA"/>
</dbReference>
<dbReference type="InterPro" id="IPR012910">
    <property type="entry name" value="Plug_dom"/>
</dbReference>
<evidence type="ECO:0000313" key="14">
    <source>
        <dbReference type="EMBL" id="PRD47711.1"/>
    </source>
</evidence>
<dbReference type="InterPro" id="IPR023996">
    <property type="entry name" value="TonB-dep_OMP_SusC/RagA"/>
</dbReference>
<evidence type="ECO:0000313" key="15">
    <source>
        <dbReference type="Proteomes" id="UP000239711"/>
    </source>
</evidence>
<evidence type="ECO:0000256" key="9">
    <source>
        <dbReference type="ARBA" id="ARBA00023237"/>
    </source>
</evidence>
<gene>
    <name evidence="14" type="ORF">C5745_10240</name>
</gene>
<keyword evidence="4" id="KW-0406">Ion transport</keyword>
<dbReference type="GO" id="GO:0009279">
    <property type="term" value="C:cell outer membrane"/>
    <property type="evidence" value="ECO:0007669"/>
    <property type="project" value="UniProtKB-SubCell"/>
</dbReference>
<dbReference type="InterPro" id="IPR036942">
    <property type="entry name" value="Beta-barrel_TonB_sf"/>
</dbReference>
<comment type="subcellular location">
    <subcellularLocation>
        <location evidence="1 10">Cell outer membrane</location>
        <topology evidence="1 10">Multi-pass membrane protein</topology>
    </subcellularLocation>
</comment>
<feature type="signal peptide" evidence="12">
    <location>
        <begin position="1"/>
        <end position="19"/>
    </location>
</feature>
<dbReference type="GO" id="GO:0006826">
    <property type="term" value="P:iron ion transport"/>
    <property type="evidence" value="ECO:0007669"/>
    <property type="project" value="UniProtKB-KW"/>
</dbReference>
<accession>A0A2S9J4K3</accession>
<dbReference type="NCBIfam" id="TIGR04056">
    <property type="entry name" value="OMP_RagA_SusC"/>
    <property type="match status" value="1"/>
</dbReference>
<keyword evidence="2 10" id="KW-0813">Transport</keyword>
<reference evidence="14 15" key="1">
    <citation type="submission" date="2018-02" db="EMBL/GenBank/DDBJ databases">
        <title>The draft genome of Sphingobacterium sp. 5JN-11.</title>
        <authorList>
            <person name="Liu L."/>
            <person name="Li L."/>
            <person name="Liang L."/>
            <person name="Zhang X."/>
            <person name="Wang T."/>
        </authorList>
    </citation>
    <scope>NUCLEOTIDE SEQUENCE [LARGE SCALE GENOMIC DNA]</scope>
    <source>
        <strain evidence="14 15">5JN-11</strain>
    </source>
</reference>
<name>A0A2S9J4K3_9SPHI</name>
<protein>
    <submittedName>
        <fullName evidence="14">SusC/RagA family protein</fullName>
    </submittedName>
</protein>
<dbReference type="OrthoDB" id="604358at2"/>
<dbReference type="Gene3D" id="2.60.40.1120">
    <property type="entry name" value="Carboxypeptidase-like, regulatory domain"/>
    <property type="match status" value="1"/>
</dbReference>
<evidence type="ECO:0000256" key="8">
    <source>
        <dbReference type="ARBA" id="ARBA00023136"/>
    </source>
</evidence>
<dbReference type="Gene3D" id="3.55.50.30">
    <property type="match status" value="1"/>
</dbReference>
<dbReference type="PROSITE" id="PS52016">
    <property type="entry name" value="TONB_DEPENDENT_REC_3"/>
    <property type="match status" value="1"/>
</dbReference>
<feature type="chain" id="PRO_5015652487" evidence="12">
    <location>
        <begin position="20"/>
        <end position="1166"/>
    </location>
</feature>
<keyword evidence="7 11" id="KW-0798">TonB box</keyword>
<evidence type="ECO:0000259" key="13">
    <source>
        <dbReference type="SMART" id="SM00965"/>
    </source>
</evidence>
<evidence type="ECO:0000256" key="2">
    <source>
        <dbReference type="ARBA" id="ARBA00022448"/>
    </source>
</evidence>
<dbReference type="InterPro" id="IPR000531">
    <property type="entry name" value="Beta-barrel_TonB"/>
</dbReference>
<keyword evidence="12" id="KW-0732">Signal</keyword>
<sequence length="1166" mass="130622">MKLSLAIPLLLAATLQVNALTYGQRITLAKKNTKLSTVLQDIQLQSGYNIFYAESVLETRARVNVNLKNVTLEAALNDLLTANQLDYKIVDKNIIVSPAKSARTVRLDKKAVTVVAQQRTISGVVTNSTGEPMYNVTVSEKGTANRTATQENGRFEIVSRESDLVLVFSIVGYKSQEVQVGNRTSMRVEMEESIHSMDEVVVVGYGQQKKVNLTGAVDQVGGEVFENRPITNIAQGLVGAVPNLNIQMLDGKPTQSPAFNVRGTTSIGQGGNALVLIDGVEGDPRMLNPNDIENISVLKDAASASIYGARAAFGVVLITTKSASEGRTSITYNANMSLRSPTTVPDNITDSYPWAKGFNDAWSNWNDNGTSPTAVNKTLPFSPAYLAEIKRRWEDPSLPRVEVNPSTGEYMYFYSTDWYRELYKDNLMAQDHNIAVSGGSEKVVYYLSGRYNGQDGLFRYNSDDYSMYNLRAKGAVNLTSWLQVDNNTEYSNMRYFQPINVGEGSGIWRNLADEGHPLAPLLNPDGTLSFSAAYTVGDHYLGRNGVDSEHRFLKNRTGAVASFLDKKLNIRADFTFQTTDIRAQQNRVQVPYSRYEGVIGYTGTNTNDLQERRQTTQYMATNVYADYTTTIEDKHNFSFLLGYNYEQSRYDNLTVRRNGIVYPDAKDINLALGQGIVTTGGLKKWAIAGGFFRVNYNFMERYLLEINGRYDGSSKFPSDQQWAFFPSASAGWRLSEESFWKVNPRYLANVKIRASYGMLGNGNIDPYTFMENFTITQSERIIAGSRPQKTNQPNVVPAGLTWEKSATSNIGLEFALLDNRLQFVGDYYKRTTTDMFTVGPTLPAIFGTDVPKGNYADLQTKGWEVNVTWKDRFQLNNKPFNYDIRFVLADYTAEVTKYNNADKLLTDYYVGQRIGEIWGYRVEGLFRSEEEIANSASQTNVPNTNTRKNYPGDLKFKDLDGDGVIYQGLNQADNSGDKTIIGNSTSRYTFGINLGGDWNGIFVSAFLQGVLKQDWYPSAESRFWGQYNRPYNAYPRWHEANMYREELGNFDAYTPRLVGYIAQGSGRALNVANDRFLQNAAYIRLRNLQVGYNLPQKVTSRINASTVRLYMSAENIWTWSPMYKWTKDTDVTNIYGSDRDLSGGNSGDGYNYPVLKAFALGLTVGF</sequence>
<keyword evidence="4" id="KW-0410">Iron transport</keyword>
<evidence type="ECO:0000256" key="3">
    <source>
        <dbReference type="ARBA" id="ARBA00022452"/>
    </source>
</evidence>
<keyword evidence="6" id="KW-0408">Iron</keyword>
<dbReference type="Proteomes" id="UP000239711">
    <property type="component" value="Unassembled WGS sequence"/>
</dbReference>
<dbReference type="InterPro" id="IPR023997">
    <property type="entry name" value="TonB-dep_OMP_SusC/RagA_CS"/>
</dbReference>
<dbReference type="Pfam" id="PF00593">
    <property type="entry name" value="TonB_dep_Rec_b-barrel"/>
    <property type="match status" value="1"/>
</dbReference>